<organism evidence="11 12">
    <name type="scientific">Ornithinimicrobium pratense</name>
    <dbReference type="NCBI Taxonomy" id="2593973"/>
    <lineage>
        <taxon>Bacteria</taxon>
        <taxon>Bacillati</taxon>
        <taxon>Actinomycetota</taxon>
        <taxon>Actinomycetes</taxon>
        <taxon>Micrococcales</taxon>
        <taxon>Ornithinimicrobiaceae</taxon>
        <taxon>Ornithinimicrobium</taxon>
    </lineage>
</organism>
<name>A0A5J6V7V3_9MICO</name>
<dbReference type="CDD" id="cd00209">
    <property type="entry name" value="DHFR"/>
    <property type="match status" value="1"/>
</dbReference>
<dbReference type="EC" id="1.5.1.3" evidence="3"/>
<dbReference type="GO" id="GO:0016787">
    <property type="term" value="F:hydrolase activity"/>
    <property type="evidence" value="ECO:0007669"/>
    <property type="project" value="UniProtKB-KW"/>
</dbReference>
<reference evidence="11 12" key="1">
    <citation type="submission" date="2019-09" db="EMBL/GenBank/DDBJ databases">
        <title>Serinicoccus pratensis sp. nov., isolated from meadow soil.</title>
        <authorList>
            <person name="Zhang W."/>
        </authorList>
    </citation>
    <scope>NUCLEOTIDE SEQUENCE [LARGE SCALE GENOMIC DNA]</scope>
    <source>
        <strain evidence="11 12">W204</strain>
    </source>
</reference>
<keyword evidence="4" id="KW-0554">One-carbon metabolism</keyword>
<comment type="similarity">
    <text evidence="2 8">Belongs to the dihydrofolate reductase family.</text>
</comment>
<dbReference type="Gene3D" id="3.40.430.10">
    <property type="entry name" value="Dihydrofolate Reductase, subunit A"/>
    <property type="match status" value="1"/>
</dbReference>
<dbReference type="PROSITE" id="PS00893">
    <property type="entry name" value="NUDIX_BOX"/>
    <property type="match status" value="1"/>
</dbReference>
<dbReference type="InterPro" id="IPR015797">
    <property type="entry name" value="NUDIX_hydrolase-like_dom_sf"/>
</dbReference>
<dbReference type="AlphaFoldDB" id="A0A5J6V7V3"/>
<dbReference type="GO" id="GO:0046654">
    <property type="term" value="P:tetrahydrofolate biosynthetic process"/>
    <property type="evidence" value="ECO:0007669"/>
    <property type="project" value="UniProtKB-UniPathway"/>
</dbReference>
<keyword evidence="5" id="KW-0378">Hydrolase</keyword>
<dbReference type="PROSITE" id="PS00075">
    <property type="entry name" value="DHFR_1"/>
    <property type="match status" value="1"/>
</dbReference>
<dbReference type="PANTHER" id="PTHR48069:SF3">
    <property type="entry name" value="DIHYDROFOLATE REDUCTASE"/>
    <property type="match status" value="1"/>
</dbReference>
<dbReference type="InterPro" id="IPR017925">
    <property type="entry name" value="DHFR_CS"/>
</dbReference>
<evidence type="ECO:0000256" key="4">
    <source>
        <dbReference type="ARBA" id="ARBA00022563"/>
    </source>
</evidence>
<dbReference type="GO" id="GO:0046452">
    <property type="term" value="P:dihydrofolate metabolic process"/>
    <property type="evidence" value="ECO:0007669"/>
    <property type="project" value="TreeGrafter"/>
</dbReference>
<dbReference type="InterPro" id="IPR000086">
    <property type="entry name" value="NUDIX_hydrolase_dom"/>
</dbReference>
<dbReference type="GO" id="GO:0006730">
    <property type="term" value="P:one-carbon metabolic process"/>
    <property type="evidence" value="ECO:0007669"/>
    <property type="project" value="UniProtKB-KW"/>
</dbReference>
<dbReference type="GO" id="GO:0046655">
    <property type="term" value="P:folic acid metabolic process"/>
    <property type="evidence" value="ECO:0007669"/>
    <property type="project" value="TreeGrafter"/>
</dbReference>
<evidence type="ECO:0000256" key="1">
    <source>
        <dbReference type="ARBA" id="ARBA00004903"/>
    </source>
</evidence>
<dbReference type="InterPro" id="IPR001796">
    <property type="entry name" value="DHFR_dom"/>
</dbReference>
<evidence type="ECO:0000256" key="2">
    <source>
        <dbReference type="ARBA" id="ARBA00009539"/>
    </source>
</evidence>
<feature type="domain" description="Nudix hydrolase" evidence="10">
    <location>
        <begin position="7"/>
        <end position="149"/>
    </location>
</feature>
<dbReference type="PROSITE" id="PS51462">
    <property type="entry name" value="NUDIX"/>
    <property type="match status" value="1"/>
</dbReference>
<feature type="domain" description="DHFR" evidence="9">
    <location>
        <begin position="163"/>
        <end position="316"/>
    </location>
</feature>
<dbReference type="SUPFAM" id="SSF55811">
    <property type="entry name" value="Nudix"/>
    <property type="match status" value="1"/>
</dbReference>
<evidence type="ECO:0000313" key="12">
    <source>
        <dbReference type="Proteomes" id="UP000326546"/>
    </source>
</evidence>
<comment type="pathway">
    <text evidence="1">Cofactor biosynthesis; tetrahydrofolate biosynthesis; 5,6,7,8-tetrahydrofolate from 7,8-dihydrofolate: step 1/1.</text>
</comment>
<dbReference type="RefSeq" id="WP_158061475.1">
    <property type="nucleotide sequence ID" value="NZ_CP044427.1"/>
</dbReference>
<dbReference type="InterPro" id="IPR020084">
    <property type="entry name" value="NUDIX_hydrolase_CS"/>
</dbReference>
<dbReference type="GO" id="GO:0005829">
    <property type="term" value="C:cytosol"/>
    <property type="evidence" value="ECO:0007669"/>
    <property type="project" value="TreeGrafter"/>
</dbReference>
<evidence type="ECO:0000256" key="5">
    <source>
        <dbReference type="ARBA" id="ARBA00022801"/>
    </source>
</evidence>
<dbReference type="GO" id="GO:0050661">
    <property type="term" value="F:NADP binding"/>
    <property type="evidence" value="ECO:0007669"/>
    <property type="project" value="InterPro"/>
</dbReference>
<dbReference type="InterPro" id="IPR012259">
    <property type="entry name" value="DHFR"/>
</dbReference>
<keyword evidence="6" id="KW-0521">NADP</keyword>
<dbReference type="PROSITE" id="PS51330">
    <property type="entry name" value="DHFR_2"/>
    <property type="match status" value="1"/>
</dbReference>
<dbReference type="PANTHER" id="PTHR48069">
    <property type="entry name" value="DIHYDROFOLATE REDUCTASE"/>
    <property type="match status" value="1"/>
</dbReference>
<dbReference type="Gene3D" id="3.90.79.10">
    <property type="entry name" value="Nucleoside Triphosphate Pyrophosphohydrolase"/>
    <property type="match status" value="1"/>
</dbReference>
<evidence type="ECO:0000256" key="6">
    <source>
        <dbReference type="ARBA" id="ARBA00022857"/>
    </source>
</evidence>
<evidence type="ECO:0000256" key="3">
    <source>
        <dbReference type="ARBA" id="ARBA00012856"/>
    </source>
</evidence>
<gene>
    <name evidence="11" type="ORF">FY030_10600</name>
</gene>
<dbReference type="CDD" id="cd04683">
    <property type="entry name" value="NUDIX_Hydrolase"/>
    <property type="match status" value="1"/>
</dbReference>
<evidence type="ECO:0000313" key="11">
    <source>
        <dbReference type="EMBL" id="QFG69092.1"/>
    </source>
</evidence>
<evidence type="ECO:0000256" key="7">
    <source>
        <dbReference type="ARBA" id="ARBA00023002"/>
    </source>
</evidence>
<dbReference type="PRINTS" id="PR00070">
    <property type="entry name" value="DHFR"/>
</dbReference>
<dbReference type="EMBL" id="CP044427">
    <property type="protein sequence ID" value="QFG69092.1"/>
    <property type="molecule type" value="Genomic_DNA"/>
</dbReference>
<dbReference type="UniPathway" id="UPA00077">
    <property type="reaction ID" value="UER00158"/>
</dbReference>
<evidence type="ECO:0000256" key="8">
    <source>
        <dbReference type="RuleBase" id="RU004474"/>
    </source>
</evidence>
<keyword evidence="7" id="KW-0560">Oxidoreductase</keyword>
<accession>A0A5J6V7V3</accession>
<dbReference type="KEGG" id="serw:FY030_10600"/>
<dbReference type="Pfam" id="PF00293">
    <property type="entry name" value="NUDIX"/>
    <property type="match status" value="1"/>
</dbReference>
<dbReference type="GO" id="GO:0004146">
    <property type="term" value="F:dihydrofolate reductase activity"/>
    <property type="evidence" value="ECO:0007669"/>
    <property type="project" value="UniProtKB-EC"/>
</dbReference>
<evidence type="ECO:0000259" key="10">
    <source>
        <dbReference type="PROSITE" id="PS51462"/>
    </source>
</evidence>
<sequence>MTQDRFALVPAAYLVLLREPEAGRREVLLQLRRGTAYMDGWWACGAAGHVEQGETALQGAAREAREELGIEVLPEDLDLAATVQRTCVVPSDHPELEERIDIFVTATAWTGEPTIQEEGKAGELRWWPLDELPERVVPHERAALQSVAAGERGTFHAFGFEQRLTLIAAVGRNGVIGDGREMPWHLPEDLRFFKSTTMDGVLVMGRGTWDSIGRALPGRSTIVVTRQPGWSAPGAEVAHSLCEALTIAGDGEVFVAGGGQIYAQTIGHAHRLLLTQVDLEPQGQTRFPTVDPDLWQEVSRTPGEPPVTAWVTWERR</sequence>
<proteinExistence type="inferred from homology"/>
<evidence type="ECO:0000259" key="9">
    <source>
        <dbReference type="PROSITE" id="PS51330"/>
    </source>
</evidence>
<dbReference type="Pfam" id="PF00186">
    <property type="entry name" value="DHFR_1"/>
    <property type="match status" value="1"/>
</dbReference>
<dbReference type="OrthoDB" id="9804315at2"/>
<dbReference type="SUPFAM" id="SSF53597">
    <property type="entry name" value="Dihydrofolate reductase-like"/>
    <property type="match status" value="1"/>
</dbReference>
<protein>
    <recommendedName>
        <fullName evidence="3">dihydrofolate reductase</fullName>
        <ecNumber evidence="3">1.5.1.3</ecNumber>
    </recommendedName>
</protein>
<dbReference type="Proteomes" id="UP000326546">
    <property type="component" value="Chromosome"/>
</dbReference>
<dbReference type="InterPro" id="IPR024072">
    <property type="entry name" value="DHFR-like_dom_sf"/>
</dbReference>
<keyword evidence="12" id="KW-1185">Reference proteome</keyword>